<evidence type="ECO:0000256" key="2">
    <source>
        <dbReference type="ARBA" id="ARBA00023125"/>
    </source>
</evidence>
<sequence length="340" mass="38109">MAHTTAGLFKLALGIFQQLGVQVAPLLKQLELSHLFELEDPYPLEVQQYRSLWQAAVRQSGDHGLGLRFGEAFSQKAKNHLLLYIMLQCPSAEQALVKLVRYHGLVGGGQSLSFRIQGNRGILRVLETGEAQEPHSTEGFLMALAHYLGEQSEQRIRPEAVCLTHSRLCRPAEYRTHFGVLPEFGCSENSLVFSLAQLAAPLANNDPELLESLEQHANELMARRLPEPSLSGRVRHEILRALPGESPSLVAVAKRLNTSQRSLQQGLKQENTSYRELLDQVRKEKALRWIGNKAYTFSEIAFLLGFAEQSAFNRAFKRWTGQSPKQFQLKDAIPKASCRG</sequence>
<dbReference type="InterPro" id="IPR009057">
    <property type="entry name" value="Homeodomain-like_sf"/>
</dbReference>
<keyword evidence="1" id="KW-0805">Transcription regulation</keyword>
<feature type="domain" description="HTH araC/xylS-type" evidence="4">
    <location>
        <begin position="232"/>
        <end position="330"/>
    </location>
</feature>
<name>A0A1F6H355_9PROT</name>
<gene>
    <name evidence="5" type="ORF">A2557_06950</name>
</gene>
<evidence type="ECO:0000313" key="6">
    <source>
        <dbReference type="Proteomes" id="UP000177583"/>
    </source>
</evidence>
<dbReference type="GO" id="GO:0003700">
    <property type="term" value="F:DNA-binding transcription factor activity"/>
    <property type="evidence" value="ECO:0007669"/>
    <property type="project" value="InterPro"/>
</dbReference>
<keyword evidence="3" id="KW-0804">Transcription</keyword>
<dbReference type="SMART" id="SM00342">
    <property type="entry name" value="HTH_ARAC"/>
    <property type="match status" value="1"/>
</dbReference>
<evidence type="ECO:0000256" key="1">
    <source>
        <dbReference type="ARBA" id="ARBA00023015"/>
    </source>
</evidence>
<dbReference type="Pfam" id="PF12833">
    <property type="entry name" value="HTH_18"/>
    <property type="match status" value="1"/>
</dbReference>
<dbReference type="PRINTS" id="PR00032">
    <property type="entry name" value="HTHARAC"/>
</dbReference>
<reference evidence="5 6" key="1">
    <citation type="journal article" date="2016" name="Nat. Commun.">
        <title>Thousands of microbial genomes shed light on interconnected biogeochemical processes in an aquifer system.</title>
        <authorList>
            <person name="Anantharaman K."/>
            <person name="Brown C.T."/>
            <person name="Hug L.A."/>
            <person name="Sharon I."/>
            <person name="Castelle C.J."/>
            <person name="Probst A.J."/>
            <person name="Thomas B.C."/>
            <person name="Singh A."/>
            <person name="Wilkins M.J."/>
            <person name="Karaoz U."/>
            <person name="Brodie E.L."/>
            <person name="Williams K.H."/>
            <person name="Hubbard S.S."/>
            <person name="Banfield J.F."/>
        </authorList>
    </citation>
    <scope>NUCLEOTIDE SEQUENCE [LARGE SCALE GENOMIC DNA]</scope>
</reference>
<dbReference type="Gene3D" id="1.10.10.60">
    <property type="entry name" value="Homeodomain-like"/>
    <property type="match status" value="1"/>
</dbReference>
<dbReference type="EMBL" id="MFNF01000001">
    <property type="protein sequence ID" value="OGH04720.1"/>
    <property type="molecule type" value="Genomic_DNA"/>
</dbReference>
<dbReference type="PANTHER" id="PTHR47894:SF1">
    <property type="entry name" value="HTH-TYPE TRANSCRIPTIONAL REGULATOR VQSM"/>
    <property type="match status" value="1"/>
</dbReference>
<proteinExistence type="predicted"/>
<keyword evidence="2" id="KW-0238">DNA-binding</keyword>
<organism evidence="5 6">
    <name type="scientific">Candidatus Lambdaproteobacteria bacterium RIFOXYD2_FULL_56_26</name>
    <dbReference type="NCBI Taxonomy" id="1817773"/>
    <lineage>
        <taxon>Bacteria</taxon>
        <taxon>Pseudomonadati</taxon>
        <taxon>Pseudomonadota</taxon>
        <taxon>Candidatus Lambdaproteobacteria</taxon>
    </lineage>
</organism>
<protein>
    <recommendedName>
        <fullName evidence="4">HTH araC/xylS-type domain-containing protein</fullName>
    </recommendedName>
</protein>
<dbReference type="Proteomes" id="UP000177583">
    <property type="component" value="Unassembled WGS sequence"/>
</dbReference>
<evidence type="ECO:0000313" key="5">
    <source>
        <dbReference type="EMBL" id="OGH04720.1"/>
    </source>
</evidence>
<dbReference type="InterPro" id="IPR018060">
    <property type="entry name" value="HTH_AraC"/>
</dbReference>
<comment type="caution">
    <text evidence="5">The sequence shown here is derived from an EMBL/GenBank/DDBJ whole genome shotgun (WGS) entry which is preliminary data.</text>
</comment>
<dbReference type="SUPFAM" id="SSF46689">
    <property type="entry name" value="Homeodomain-like"/>
    <property type="match status" value="1"/>
</dbReference>
<dbReference type="InterPro" id="IPR020449">
    <property type="entry name" value="Tscrpt_reg_AraC-type_HTH"/>
</dbReference>
<dbReference type="Pfam" id="PF12625">
    <property type="entry name" value="Arabinose_bd"/>
    <property type="match status" value="1"/>
</dbReference>
<evidence type="ECO:0000259" key="4">
    <source>
        <dbReference type="PROSITE" id="PS01124"/>
    </source>
</evidence>
<dbReference type="PROSITE" id="PS01124">
    <property type="entry name" value="HTH_ARAC_FAMILY_2"/>
    <property type="match status" value="1"/>
</dbReference>
<dbReference type="AlphaFoldDB" id="A0A1F6H355"/>
<accession>A0A1F6H355</accession>
<dbReference type="InterPro" id="IPR032687">
    <property type="entry name" value="AraC-type_N"/>
</dbReference>
<dbReference type="GO" id="GO:0005829">
    <property type="term" value="C:cytosol"/>
    <property type="evidence" value="ECO:0007669"/>
    <property type="project" value="TreeGrafter"/>
</dbReference>
<dbReference type="PANTHER" id="PTHR47894">
    <property type="entry name" value="HTH-TYPE TRANSCRIPTIONAL REGULATOR GADX"/>
    <property type="match status" value="1"/>
</dbReference>
<evidence type="ECO:0000256" key="3">
    <source>
        <dbReference type="ARBA" id="ARBA00023163"/>
    </source>
</evidence>
<dbReference type="GO" id="GO:0000976">
    <property type="term" value="F:transcription cis-regulatory region binding"/>
    <property type="evidence" value="ECO:0007669"/>
    <property type="project" value="TreeGrafter"/>
</dbReference>